<dbReference type="AlphaFoldDB" id="A0A1Y5Y3F8"/>
<gene>
    <name evidence="2" type="ORF">SAMN05661093_08036</name>
</gene>
<evidence type="ECO:0000256" key="1">
    <source>
        <dbReference type="SAM" id="MobiDB-lite"/>
    </source>
</evidence>
<evidence type="ECO:0008006" key="4">
    <source>
        <dbReference type="Google" id="ProtNLM"/>
    </source>
</evidence>
<dbReference type="Proteomes" id="UP000192674">
    <property type="component" value="Unassembled WGS sequence"/>
</dbReference>
<name>A0A1Y5Y3F8_KIBAR</name>
<feature type="compositionally biased region" description="Basic and acidic residues" evidence="1">
    <location>
        <begin position="1"/>
        <end position="10"/>
    </location>
</feature>
<proteinExistence type="predicted"/>
<reference evidence="2 3" key="1">
    <citation type="submission" date="2017-04" db="EMBL/GenBank/DDBJ databases">
        <authorList>
            <person name="Afonso C.L."/>
            <person name="Miller P.J."/>
            <person name="Scott M.A."/>
            <person name="Spackman E."/>
            <person name="Goraichik I."/>
            <person name="Dimitrov K.M."/>
            <person name="Suarez D.L."/>
            <person name="Swayne D.E."/>
        </authorList>
    </citation>
    <scope>NUCLEOTIDE SEQUENCE [LARGE SCALE GENOMIC DNA]</scope>
    <source>
        <strain evidence="2 3">DSM 43828</strain>
    </source>
</reference>
<dbReference type="RefSeq" id="WP_084432387.1">
    <property type="nucleotide sequence ID" value="NZ_FWXV01000009.1"/>
</dbReference>
<accession>A0A1Y5Y3F8</accession>
<feature type="region of interest" description="Disordered" evidence="1">
    <location>
        <begin position="1"/>
        <end position="27"/>
    </location>
</feature>
<dbReference type="OrthoDB" id="3543799at2"/>
<sequence length="105" mass="11803">MSKEENDRAAVEGIRGSRLSQEWPPSALPAGTRVRVVHDPAWKGPWAREFYGHIDTTGAPEPVVHAQAQPGELQYWVTFDELEYDADGDGPFRKAQIWGRYVQPA</sequence>
<evidence type="ECO:0000313" key="2">
    <source>
        <dbReference type="EMBL" id="SMD23508.1"/>
    </source>
</evidence>
<keyword evidence="3" id="KW-1185">Reference proteome</keyword>
<organism evidence="2 3">
    <name type="scientific">Kibdelosporangium aridum</name>
    <dbReference type="NCBI Taxonomy" id="2030"/>
    <lineage>
        <taxon>Bacteria</taxon>
        <taxon>Bacillati</taxon>
        <taxon>Actinomycetota</taxon>
        <taxon>Actinomycetes</taxon>
        <taxon>Pseudonocardiales</taxon>
        <taxon>Pseudonocardiaceae</taxon>
        <taxon>Kibdelosporangium</taxon>
    </lineage>
</organism>
<dbReference type="EMBL" id="FWXV01000009">
    <property type="protein sequence ID" value="SMD23508.1"/>
    <property type="molecule type" value="Genomic_DNA"/>
</dbReference>
<protein>
    <recommendedName>
        <fullName evidence="4">Ferrous iron transport protein A</fullName>
    </recommendedName>
</protein>
<evidence type="ECO:0000313" key="3">
    <source>
        <dbReference type="Proteomes" id="UP000192674"/>
    </source>
</evidence>